<evidence type="ECO:0000256" key="9">
    <source>
        <dbReference type="SAM" id="MobiDB-lite"/>
    </source>
</evidence>
<evidence type="ECO:0000256" key="5">
    <source>
        <dbReference type="ARBA" id="ARBA00022692"/>
    </source>
</evidence>
<sequence>MIHRNLRYMAGWEWHVLQLKHLSVASQRRQHARSKSITTSLSTSDGRYSNEKRELIQSYPEAAIWINDSYERFANQILIQKIEGFGPVVQGTIMVQLSDDEKDLVPFHFWLSSTKLITMQRDARIPLRLQHIDSLEQYERCHNAPEAFFLMLGTLLESLHVGLDQFEKRLGQLEQDMKERNRKDLIDMIIDRRYELLHYSHLYLPIRELEGLAKEAFLEQLIASEGYQRIQYRLQRIDNLLKHYAIEIDTLISVDDALSNFRGNEIIRTLTIFTAVCLPATIIGAIWGTNFINLPFKNEPQGFFYMLAVIVMITGFIYFMLWRKGWTGDILLTRKKRQSIKETKLNDIIFDKQQLETEQEELPSRKHRNKTKKQRKEKPKSVLQLSDDPLPSRSKRK</sequence>
<dbReference type="Gene3D" id="1.20.58.340">
    <property type="entry name" value="Magnesium transport protein CorA, transmembrane region"/>
    <property type="match status" value="1"/>
</dbReference>
<keyword evidence="12" id="KW-1185">Reference proteome</keyword>
<feature type="transmembrane region" description="Helical" evidence="10">
    <location>
        <begin position="302"/>
        <end position="321"/>
    </location>
</feature>
<keyword evidence="3" id="KW-0813">Transport</keyword>
<comment type="subcellular location">
    <subcellularLocation>
        <location evidence="1">Cell membrane</location>
        <topology evidence="1">Multi-pass membrane protein</topology>
    </subcellularLocation>
</comment>
<evidence type="ECO:0000256" key="2">
    <source>
        <dbReference type="ARBA" id="ARBA00009765"/>
    </source>
</evidence>
<evidence type="ECO:0000256" key="10">
    <source>
        <dbReference type="SAM" id="Phobius"/>
    </source>
</evidence>
<comment type="similarity">
    <text evidence="2">Belongs to the CorA metal ion transporter (MIT) (TC 1.A.35) family.</text>
</comment>
<dbReference type="InterPro" id="IPR045861">
    <property type="entry name" value="CorA_cytoplasmic_dom"/>
</dbReference>
<dbReference type="InterPro" id="IPR002523">
    <property type="entry name" value="MgTranspt_CorA/ZnTranspt_ZntB"/>
</dbReference>
<protein>
    <submittedName>
        <fullName evidence="11">Magnesium transporter CorA family protein</fullName>
    </submittedName>
</protein>
<evidence type="ECO:0000256" key="8">
    <source>
        <dbReference type="SAM" id="Coils"/>
    </source>
</evidence>
<evidence type="ECO:0000256" key="7">
    <source>
        <dbReference type="ARBA" id="ARBA00023136"/>
    </source>
</evidence>
<keyword evidence="7 10" id="KW-0472">Membrane</keyword>
<dbReference type="EMBL" id="JBHSTE010000004">
    <property type="protein sequence ID" value="MFC6333637.1"/>
    <property type="molecule type" value="Genomic_DNA"/>
</dbReference>
<dbReference type="PANTHER" id="PTHR46494">
    <property type="entry name" value="CORA FAMILY METAL ION TRANSPORTER (EUROFUNG)"/>
    <property type="match status" value="1"/>
</dbReference>
<dbReference type="SUPFAM" id="SSF144083">
    <property type="entry name" value="Magnesium transport protein CorA, transmembrane region"/>
    <property type="match status" value="1"/>
</dbReference>
<evidence type="ECO:0000313" key="12">
    <source>
        <dbReference type="Proteomes" id="UP001596233"/>
    </source>
</evidence>
<feature type="coiled-coil region" evidence="8">
    <location>
        <begin position="156"/>
        <end position="183"/>
    </location>
</feature>
<evidence type="ECO:0000256" key="6">
    <source>
        <dbReference type="ARBA" id="ARBA00022989"/>
    </source>
</evidence>
<dbReference type="SUPFAM" id="SSF143865">
    <property type="entry name" value="CorA soluble domain-like"/>
    <property type="match status" value="1"/>
</dbReference>
<keyword evidence="4" id="KW-1003">Cell membrane</keyword>
<dbReference type="CDD" id="cd12821">
    <property type="entry name" value="EcCorA_ZntB-like"/>
    <property type="match status" value="1"/>
</dbReference>
<dbReference type="RefSeq" id="WP_379235313.1">
    <property type="nucleotide sequence ID" value="NZ_JBHSTE010000004.1"/>
</dbReference>
<dbReference type="InterPro" id="IPR045863">
    <property type="entry name" value="CorA_TM1_TM2"/>
</dbReference>
<dbReference type="PANTHER" id="PTHR46494:SF2">
    <property type="entry name" value="MAGNESIUM TRANSPORT PROTEIN CORA"/>
    <property type="match status" value="1"/>
</dbReference>
<evidence type="ECO:0000256" key="4">
    <source>
        <dbReference type="ARBA" id="ARBA00022475"/>
    </source>
</evidence>
<name>A0ABW1V4D5_9BACL</name>
<evidence type="ECO:0000256" key="1">
    <source>
        <dbReference type="ARBA" id="ARBA00004651"/>
    </source>
</evidence>
<reference evidence="12" key="1">
    <citation type="journal article" date="2019" name="Int. J. Syst. Evol. Microbiol.">
        <title>The Global Catalogue of Microorganisms (GCM) 10K type strain sequencing project: providing services to taxonomists for standard genome sequencing and annotation.</title>
        <authorList>
            <consortium name="The Broad Institute Genomics Platform"/>
            <consortium name="The Broad Institute Genome Sequencing Center for Infectious Disease"/>
            <person name="Wu L."/>
            <person name="Ma J."/>
        </authorList>
    </citation>
    <scope>NUCLEOTIDE SEQUENCE [LARGE SCALE GENOMIC DNA]</scope>
    <source>
        <strain evidence="12">PCU 280</strain>
    </source>
</reference>
<accession>A0ABW1V4D5</accession>
<gene>
    <name evidence="11" type="ORF">ACFP56_13495</name>
</gene>
<feature type="region of interest" description="Disordered" evidence="9">
    <location>
        <begin position="357"/>
        <end position="397"/>
    </location>
</feature>
<keyword evidence="5 10" id="KW-0812">Transmembrane</keyword>
<dbReference type="Proteomes" id="UP001596233">
    <property type="component" value="Unassembled WGS sequence"/>
</dbReference>
<keyword evidence="8" id="KW-0175">Coiled coil</keyword>
<comment type="caution">
    <text evidence="11">The sequence shown here is derived from an EMBL/GenBank/DDBJ whole genome shotgun (WGS) entry which is preliminary data.</text>
</comment>
<keyword evidence="6 10" id="KW-1133">Transmembrane helix</keyword>
<evidence type="ECO:0000256" key="3">
    <source>
        <dbReference type="ARBA" id="ARBA00022448"/>
    </source>
</evidence>
<feature type="transmembrane region" description="Helical" evidence="10">
    <location>
        <begin position="270"/>
        <end position="290"/>
    </location>
</feature>
<evidence type="ECO:0000313" key="11">
    <source>
        <dbReference type="EMBL" id="MFC6333637.1"/>
    </source>
</evidence>
<proteinExistence type="inferred from homology"/>
<organism evidence="11 12">
    <name type="scientific">Paenibacillus septentrionalis</name>
    <dbReference type="NCBI Taxonomy" id="429342"/>
    <lineage>
        <taxon>Bacteria</taxon>
        <taxon>Bacillati</taxon>
        <taxon>Bacillota</taxon>
        <taxon>Bacilli</taxon>
        <taxon>Bacillales</taxon>
        <taxon>Paenibacillaceae</taxon>
        <taxon>Paenibacillus</taxon>
    </lineage>
</organism>
<dbReference type="Pfam" id="PF01544">
    <property type="entry name" value="CorA"/>
    <property type="match status" value="1"/>
</dbReference>
<feature type="compositionally biased region" description="Basic residues" evidence="9">
    <location>
        <begin position="365"/>
        <end position="378"/>
    </location>
</feature>